<gene>
    <name evidence="2" type="ORF">VOI36_11920</name>
</gene>
<dbReference type="SUPFAM" id="SSF51735">
    <property type="entry name" value="NAD(P)-binding Rossmann-fold domains"/>
    <property type="match status" value="1"/>
</dbReference>
<evidence type="ECO:0000313" key="2">
    <source>
        <dbReference type="EMBL" id="MEN2470599.1"/>
    </source>
</evidence>
<dbReference type="InterPro" id="IPR036291">
    <property type="entry name" value="NAD(P)-bd_dom_sf"/>
</dbReference>
<dbReference type="PROSITE" id="PS00061">
    <property type="entry name" value="ADH_SHORT"/>
    <property type="match status" value="1"/>
</dbReference>
<organism evidence="2 3">
    <name type="scientific">Burkholderia theae</name>
    <dbReference type="NCBI Taxonomy" id="3143496"/>
    <lineage>
        <taxon>Bacteria</taxon>
        <taxon>Pseudomonadati</taxon>
        <taxon>Pseudomonadota</taxon>
        <taxon>Betaproteobacteria</taxon>
        <taxon>Burkholderiales</taxon>
        <taxon>Burkholderiaceae</taxon>
        <taxon>Burkholderia</taxon>
    </lineage>
</organism>
<dbReference type="PRINTS" id="PR00080">
    <property type="entry name" value="SDRFAMILY"/>
</dbReference>
<comment type="caution">
    <text evidence="2">The sequence shown here is derived from an EMBL/GenBank/DDBJ whole genome shotgun (WGS) entry which is preliminary data.</text>
</comment>
<dbReference type="Proteomes" id="UP001466933">
    <property type="component" value="Unassembled WGS sequence"/>
</dbReference>
<evidence type="ECO:0000313" key="3">
    <source>
        <dbReference type="Proteomes" id="UP001466933"/>
    </source>
</evidence>
<dbReference type="CDD" id="cd05233">
    <property type="entry name" value="SDR_c"/>
    <property type="match status" value="1"/>
</dbReference>
<dbReference type="EMBL" id="JBCPYA010000003">
    <property type="protein sequence ID" value="MEN2470599.1"/>
    <property type="molecule type" value="Genomic_DNA"/>
</dbReference>
<name>A0ABU9WEY7_9BURK</name>
<reference evidence="2 3" key="1">
    <citation type="submission" date="2024-05" db="EMBL/GenBank/DDBJ databases">
        <title>Burkholderia sp. Nov. a novel bacteria isolated from rhizosphere soil of Camellia sinensis.</title>
        <authorList>
            <person name="Dong Y."/>
        </authorList>
    </citation>
    <scope>NUCLEOTIDE SEQUENCE [LARGE SCALE GENOMIC DNA]</scope>
    <source>
        <strain evidence="2 3">GS2Y</strain>
    </source>
</reference>
<sequence>MRGLAGKTAVVTGAAAGIGHAIATRFAEEQCALWLLDRSEAVFAVANELERQSDVRCRAMQVDIRDERSVSDTFREIGAATPAIDVLVNNAALFARQGVDATVDDWNALCSVNVIGTSLVTRFCLPLMVAAGGGAVVNLSSISGLVGQAQFAVYNATKFAVRGLTKCWAIDFARHNIRVNSVCPGYIASTSGNRYIDEHGLDAGIIERRLAQQHILGRLGRPEEVAAAVCFLASQDASFITGADLLVDGGYVAK</sequence>
<dbReference type="Gene3D" id="3.40.50.720">
    <property type="entry name" value="NAD(P)-binding Rossmann-like Domain"/>
    <property type="match status" value="1"/>
</dbReference>
<dbReference type="InterPro" id="IPR002347">
    <property type="entry name" value="SDR_fam"/>
</dbReference>
<dbReference type="PANTHER" id="PTHR42760">
    <property type="entry name" value="SHORT-CHAIN DEHYDROGENASES/REDUCTASES FAMILY MEMBER"/>
    <property type="match status" value="1"/>
</dbReference>
<protein>
    <submittedName>
        <fullName evidence="2">SDR family oxidoreductase</fullName>
        <ecNumber evidence="2">1.1.-.-</ecNumber>
    </submittedName>
</protein>
<dbReference type="PRINTS" id="PR00081">
    <property type="entry name" value="GDHRDH"/>
</dbReference>
<proteinExistence type="inferred from homology"/>
<evidence type="ECO:0000256" key="1">
    <source>
        <dbReference type="ARBA" id="ARBA00006484"/>
    </source>
</evidence>
<comment type="similarity">
    <text evidence="1">Belongs to the short-chain dehydrogenases/reductases (SDR) family.</text>
</comment>
<accession>A0ABU9WEY7</accession>
<dbReference type="GO" id="GO:0016491">
    <property type="term" value="F:oxidoreductase activity"/>
    <property type="evidence" value="ECO:0007669"/>
    <property type="project" value="UniProtKB-KW"/>
</dbReference>
<keyword evidence="2" id="KW-0560">Oxidoreductase</keyword>
<dbReference type="EC" id="1.1.-.-" evidence="2"/>
<dbReference type="RefSeq" id="WP_193102831.1">
    <property type="nucleotide sequence ID" value="NZ_CP183463.1"/>
</dbReference>
<dbReference type="Pfam" id="PF13561">
    <property type="entry name" value="adh_short_C2"/>
    <property type="match status" value="1"/>
</dbReference>
<dbReference type="InterPro" id="IPR020904">
    <property type="entry name" value="Sc_DH/Rdtase_CS"/>
</dbReference>
<keyword evidence="3" id="KW-1185">Reference proteome</keyword>